<evidence type="ECO:0000313" key="3">
    <source>
        <dbReference type="Proteomes" id="UP000789739"/>
    </source>
</evidence>
<feature type="region of interest" description="Disordered" evidence="1">
    <location>
        <begin position="204"/>
        <end position="225"/>
    </location>
</feature>
<gene>
    <name evidence="2" type="ORF">PBRASI_LOCUS398</name>
</gene>
<dbReference type="EMBL" id="CAJVPI010000019">
    <property type="protein sequence ID" value="CAG8457535.1"/>
    <property type="molecule type" value="Genomic_DNA"/>
</dbReference>
<sequence>MPNATSAVTSTQANGHASPQPSKRSSKKNRNRYSASNKVENVQGDKHGQEVPTASVDKDVNGVIDTETPVLVGSLNGRNDSCQTSQRHKIKKNSLEIETENNPRFCLPELESPVIPPGNVDNGSDPANKNKIPYVEVVAKRLRAEKKRMLKIEKAEALLNSGPEGKSKLHAEQLQNLERKNEVSTTIRMFEEVLQSMAVIEAEEMKNKQREKKAQEAERAQAIEQALKEQEASLMKIHSRNDAKHF</sequence>
<name>A0A9N8VQN4_9GLOM</name>
<evidence type="ECO:0000313" key="2">
    <source>
        <dbReference type="EMBL" id="CAG8457535.1"/>
    </source>
</evidence>
<dbReference type="AlphaFoldDB" id="A0A9N8VQN4"/>
<feature type="compositionally biased region" description="Polar residues" evidence="1">
    <location>
        <begin position="1"/>
        <end position="23"/>
    </location>
</feature>
<accession>A0A9N8VQN4</accession>
<reference evidence="2" key="1">
    <citation type="submission" date="2021-06" db="EMBL/GenBank/DDBJ databases">
        <authorList>
            <person name="Kallberg Y."/>
            <person name="Tangrot J."/>
            <person name="Rosling A."/>
        </authorList>
    </citation>
    <scope>NUCLEOTIDE SEQUENCE</scope>
    <source>
        <strain evidence="2">BR232B</strain>
    </source>
</reference>
<evidence type="ECO:0000256" key="1">
    <source>
        <dbReference type="SAM" id="MobiDB-lite"/>
    </source>
</evidence>
<keyword evidence="3" id="KW-1185">Reference proteome</keyword>
<comment type="caution">
    <text evidence="2">The sequence shown here is derived from an EMBL/GenBank/DDBJ whole genome shotgun (WGS) entry which is preliminary data.</text>
</comment>
<proteinExistence type="predicted"/>
<feature type="region of interest" description="Disordered" evidence="1">
    <location>
        <begin position="1"/>
        <end position="61"/>
    </location>
</feature>
<organism evidence="2 3">
    <name type="scientific">Paraglomus brasilianum</name>
    <dbReference type="NCBI Taxonomy" id="144538"/>
    <lineage>
        <taxon>Eukaryota</taxon>
        <taxon>Fungi</taxon>
        <taxon>Fungi incertae sedis</taxon>
        <taxon>Mucoromycota</taxon>
        <taxon>Glomeromycotina</taxon>
        <taxon>Glomeromycetes</taxon>
        <taxon>Paraglomerales</taxon>
        <taxon>Paraglomeraceae</taxon>
        <taxon>Paraglomus</taxon>
    </lineage>
</organism>
<dbReference type="Proteomes" id="UP000789739">
    <property type="component" value="Unassembled WGS sequence"/>
</dbReference>
<dbReference type="OrthoDB" id="2409325at2759"/>
<protein>
    <submittedName>
        <fullName evidence="2">10704_t:CDS:1</fullName>
    </submittedName>
</protein>